<evidence type="ECO:0000313" key="2">
    <source>
        <dbReference type="EMBL" id="THH32837.1"/>
    </source>
</evidence>
<proteinExistence type="predicted"/>
<feature type="region of interest" description="Disordered" evidence="1">
    <location>
        <begin position="1"/>
        <end position="20"/>
    </location>
</feature>
<dbReference type="EMBL" id="SGPM01000014">
    <property type="protein sequence ID" value="THH32837.1"/>
    <property type="molecule type" value="Genomic_DNA"/>
</dbReference>
<reference evidence="2 3" key="1">
    <citation type="submission" date="2019-02" db="EMBL/GenBank/DDBJ databases">
        <title>Genome sequencing of the rare red list fungi Antrodiella citrinella (Flaviporus citrinellus).</title>
        <authorList>
            <person name="Buettner E."/>
            <person name="Kellner H."/>
        </authorList>
    </citation>
    <scope>NUCLEOTIDE SEQUENCE [LARGE SCALE GENOMIC DNA]</scope>
    <source>
        <strain evidence="2 3">DSM 108506</strain>
    </source>
</reference>
<dbReference type="OrthoDB" id="10259622at2759"/>
<name>A0A4S4N415_9APHY</name>
<organism evidence="2 3">
    <name type="scientific">Antrodiella citrinella</name>
    <dbReference type="NCBI Taxonomy" id="2447956"/>
    <lineage>
        <taxon>Eukaryota</taxon>
        <taxon>Fungi</taxon>
        <taxon>Dikarya</taxon>
        <taxon>Basidiomycota</taxon>
        <taxon>Agaricomycotina</taxon>
        <taxon>Agaricomycetes</taxon>
        <taxon>Polyporales</taxon>
        <taxon>Steccherinaceae</taxon>
        <taxon>Antrodiella</taxon>
    </lineage>
</organism>
<accession>A0A4S4N415</accession>
<evidence type="ECO:0000313" key="3">
    <source>
        <dbReference type="Proteomes" id="UP000308730"/>
    </source>
</evidence>
<sequence length="169" mass="18752">MFKKYLDRRPHRGKMSEDTTEPVKQLLNELAYGLKPGEPGFEGTGLGTGIVQMAMQPIVRPLDTPGTEFNVTGNVRDVVLARRFVYQLCERWHYILPQVEAMQSRLDSALSDMDDDGILAFDIDDALSSRRLLASPYMPYWTARGTLLAQSDWLSSSPAVICPGCGGAI</sequence>
<keyword evidence="3" id="KW-1185">Reference proteome</keyword>
<gene>
    <name evidence="2" type="ORF">EUX98_g1330</name>
</gene>
<dbReference type="AlphaFoldDB" id="A0A4S4N415"/>
<evidence type="ECO:0000256" key="1">
    <source>
        <dbReference type="SAM" id="MobiDB-lite"/>
    </source>
</evidence>
<protein>
    <submittedName>
        <fullName evidence="2">Uncharacterized protein</fullName>
    </submittedName>
</protein>
<comment type="caution">
    <text evidence="2">The sequence shown here is derived from an EMBL/GenBank/DDBJ whole genome shotgun (WGS) entry which is preliminary data.</text>
</comment>
<dbReference type="Proteomes" id="UP000308730">
    <property type="component" value="Unassembled WGS sequence"/>
</dbReference>